<dbReference type="Pfam" id="PF26503">
    <property type="entry name" value="DUF8167_3rd"/>
    <property type="match status" value="1"/>
</dbReference>
<feature type="compositionally biased region" description="Low complexity" evidence="1">
    <location>
        <begin position="276"/>
        <end position="293"/>
    </location>
</feature>
<feature type="transmembrane region" description="Helical" evidence="2">
    <location>
        <begin position="54"/>
        <end position="79"/>
    </location>
</feature>
<dbReference type="InterPro" id="IPR058604">
    <property type="entry name" value="DUF8167_3rd"/>
</dbReference>
<reference evidence="4 5" key="1">
    <citation type="journal article" date="2009" name="Stand. Genomic Sci.">
        <title>Complete genome sequence of Halorhabdus utahensis type strain (AX-2).</title>
        <authorList>
            <person name="Anderson I."/>
            <person name="Tindall B.J."/>
            <person name="Pomrenke H."/>
            <person name="Goker M."/>
            <person name="Lapidus A."/>
            <person name="Nolan M."/>
            <person name="Copeland A."/>
            <person name="Glavina Del Rio T."/>
            <person name="Chen F."/>
            <person name="Tice H."/>
            <person name="Cheng J.F."/>
            <person name="Lucas S."/>
            <person name="Chertkov O."/>
            <person name="Bruce D."/>
            <person name="Brettin T."/>
            <person name="Detter J.C."/>
            <person name="Han C."/>
            <person name="Goodwin L."/>
            <person name="Land M."/>
            <person name="Hauser L."/>
            <person name="Chang Y.J."/>
            <person name="Jeffries C.D."/>
            <person name="Pitluck S."/>
            <person name="Pati A."/>
            <person name="Mavromatis K."/>
            <person name="Ivanova N."/>
            <person name="Ovchinnikova G."/>
            <person name="Chen A."/>
            <person name="Palaniappan K."/>
            <person name="Chain P."/>
            <person name="Rohde M."/>
            <person name="Bristow J."/>
            <person name="Eisen J.A."/>
            <person name="Markowitz V."/>
            <person name="Hugenholtz P."/>
            <person name="Kyrpides N.C."/>
            <person name="Klenk H.P."/>
        </authorList>
    </citation>
    <scope>NUCLEOTIDE SEQUENCE [LARGE SCALE GENOMIC DNA]</scope>
    <source>
        <strain evidence="5">DSM 12940 / JCM 11049 / AX-2</strain>
    </source>
</reference>
<dbReference type="Pfam" id="PF26502">
    <property type="entry name" value="DUF8167_2nd"/>
    <property type="match status" value="1"/>
</dbReference>
<name>C7NRY6_HALUD</name>
<keyword evidence="5" id="KW-1185">Reference proteome</keyword>
<proteinExistence type="predicted"/>
<feature type="transmembrane region" description="Helical" evidence="2">
    <location>
        <begin position="21"/>
        <end position="48"/>
    </location>
</feature>
<dbReference type="Gene3D" id="3.30.70.1450">
    <property type="entry name" value="Regulator of K+ conductance, C-terminal domain"/>
    <property type="match status" value="1"/>
</dbReference>
<dbReference type="KEGG" id="hut:Huta_3000"/>
<keyword evidence="2" id="KW-0812">Transmembrane</keyword>
<dbReference type="GO" id="GO:0006813">
    <property type="term" value="P:potassium ion transport"/>
    <property type="evidence" value="ECO:0007669"/>
    <property type="project" value="InterPro"/>
</dbReference>
<evidence type="ECO:0000256" key="1">
    <source>
        <dbReference type="SAM" id="MobiDB-lite"/>
    </source>
</evidence>
<evidence type="ECO:0000313" key="4">
    <source>
        <dbReference type="EMBL" id="ACV13161.1"/>
    </source>
</evidence>
<dbReference type="STRING" id="519442.Huta_3000"/>
<dbReference type="EMBL" id="CP001687">
    <property type="protein sequence ID" value="ACV13161.1"/>
    <property type="molecule type" value="Genomic_DNA"/>
</dbReference>
<dbReference type="eggNOG" id="arCOG07570">
    <property type="taxonomic scope" value="Archaea"/>
</dbReference>
<evidence type="ECO:0000259" key="3">
    <source>
        <dbReference type="PROSITE" id="PS51202"/>
    </source>
</evidence>
<evidence type="ECO:0000256" key="2">
    <source>
        <dbReference type="SAM" id="Phobius"/>
    </source>
</evidence>
<feature type="compositionally biased region" description="Polar residues" evidence="1">
    <location>
        <begin position="294"/>
        <end position="312"/>
    </location>
</feature>
<dbReference type="Proteomes" id="UP000002071">
    <property type="component" value="Chromosome"/>
</dbReference>
<evidence type="ECO:0000313" key="5">
    <source>
        <dbReference type="Proteomes" id="UP000002071"/>
    </source>
</evidence>
<dbReference type="GO" id="GO:0008324">
    <property type="term" value="F:monoatomic cation transmembrane transporter activity"/>
    <property type="evidence" value="ECO:0007669"/>
    <property type="project" value="InterPro"/>
</dbReference>
<dbReference type="InterPro" id="IPR006037">
    <property type="entry name" value="RCK_C"/>
</dbReference>
<dbReference type="SUPFAM" id="SSF116726">
    <property type="entry name" value="TrkA C-terminal domain-like"/>
    <property type="match status" value="1"/>
</dbReference>
<feature type="region of interest" description="Disordered" evidence="1">
    <location>
        <begin position="263"/>
        <end position="312"/>
    </location>
</feature>
<dbReference type="AlphaFoldDB" id="C7NRY6"/>
<dbReference type="InterPro" id="IPR036721">
    <property type="entry name" value="RCK_C_sf"/>
</dbReference>
<sequence>MVAGTDLTEGRSSAYMPSLPVALLFGVYLGVLTGIIPALVAWVLGFLFKYLTGVTLPGFGVVVLGVALAGVNGGLLALADPSITGSANAPTILVALLVIMMMVLYAHSKGDHLGATMPRKLSLRKLGERTLALDLIESVGSNEVRVRVTGEVADVEGYPPLPDDLRAEIRAGEWTFPADLDLPALERRLAERLTNEYDLGDVSVAIDERGRATIAAAPPFSGLSKRVESGKRAVSVDALVPTGLARGDVVTVVTADAQIRGTVLSGRSERGGGGSPSQNTPADAAEAAPETEPQLPQSVRAPTTTGGDGQVTVSVGRTDAEALLRSDWATIIVEARGTRREYALISLLRRAGKRFRRITVRAGSELTGQSLGTAGLRDRFGVVVLAARDGSGWEFDPPGTCSLDPGTELYAVGTRDALDELGEAIA</sequence>
<dbReference type="Pfam" id="PF26501">
    <property type="entry name" value="DUF8167"/>
    <property type="match status" value="1"/>
</dbReference>
<keyword evidence="2" id="KW-1133">Transmembrane helix</keyword>
<protein>
    <submittedName>
        <fullName evidence="4">TrkA-C domain protein</fullName>
    </submittedName>
</protein>
<feature type="transmembrane region" description="Helical" evidence="2">
    <location>
        <begin position="91"/>
        <end position="108"/>
    </location>
</feature>
<dbReference type="HOGENOM" id="CLU_053275_0_0_2"/>
<dbReference type="InterPro" id="IPR058480">
    <property type="entry name" value="DUF8167_N"/>
</dbReference>
<organism evidence="4 5">
    <name type="scientific">Halorhabdus utahensis (strain DSM 12940 / JCM 11049 / AX-2)</name>
    <dbReference type="NCBI Taxonomy" id="519442"/>
    <lineage>
        <taxon>Archaea</taxon>
        <taxon>Methanobacteriati</taxon>
        <taxon>Methanobacteriota</taxon>
        <taxon>Stenosarchaea group</taxon>
        <taxon>Halobacteria</taxon>
        <taxon>Halobacteriales</taxon>
        <taxon>Haloarculaceae</taxon>
        <taxon>Halorhabdus</taxon>
    </lineage>
</organism>
<dbReference type="PROSITE" id="PS51202">
    <property type="entry name" value="RCK_C"/>
    <property type="match status" value="1"/>
</dbReference>
<accession>C7NRY6</accession>
<dbReference type="Pfam" id="PF02080">
    <property type="entry name" value="TrkA_C"/>
    <property type="match status" value="1"/>
</dbReference>
<feature type="domain" description="RCK C-terminal" evidence="3">
    <location>
        <begin position="342"/>
        <end position="426"/>
    </location>
</feature>
<gene>
    <name evidence="4" type="ordered locus">Huta_3000</name>
</gene>
<keyword evidence="2" id="KW-0472">Membrane</keyword>
<dbReference type="InterPro" id="IPR058603">
    <property type="entry name" value="DUF8167_2nd"/>
</dbReference>